<dbReference type="SUPFAM" id="SSF49464">
    <property type="entry name" value="Carboxypeptidase regulatory domain-like"/>
    <property type="match status" value="1"/>
</dbReference>
<dbReference type="EMBL" id="ADGI01000052">
    <property type="protein sequence ID" value="EGV30387.1"/>
    <property type="molecule type" value="Genomic_DNA"/>
</dbReference>
<feature type="chain" id="PRO_5003426328" description="PEGA domain-containing protein" evidence="1">
    <location>
        <begin position="28"/>
        <end position="141"/>
    </location>
</feature>
<dbReference type="Gene3D" id="2.60.40.1120">
    <property type="entry name" value="Carboxypeptidase-like, regulatory domain"/>
    <property type="match status" value="1"/>
</dbReference>
<evidence type="ECO:0008006" key="4">
    <source>
        <dbReference type="Google" id="ProtNLM"/>
    </source>
</evidence>
<proteinExistence type="predicted"/>
<dbReference type="HOGENOM" id="CLU_1823603_0_0_10"/>
<evidence type="ECO:0000256" key="1">
    <source>
        <dbReference type="SAM" id="SignalP"/>
    </source>
</evidence>
<evidence type="ECO:0000313" key="3">
    <source>
        <dbReference type="Proteomes" id="UP000005141"/>
    </source>
</evidence>
<dbReference type="Proteomes" id="UP000005141">
    <property type="component" value="Unassembled WGS sequence"/>
</dbReference>
<dbReference type="AlphaFoldDB" id="G1WCN7"/>
<gene>
    <name evidence="2" type="ORF">HMPREF9431_01588</name>
</gene>
<protein>
    <recommendedName>
        <fullName evidence="4">PEGA domain-containing protein</fullName>
    </recommendedName>
</protein>
<dbReference type="Pfam" id="PF13715">
    <property type="entry name" value="CarbopepD_reg_2"/>
    <property type="match status" value="1"/>
</dbReference>
<keyword evidence="1" id="KW-0732">Signal</keyword>
<reference evidence="2 3" key="1">
    <citation type="submission" date="2011-07" db="EMBL/GenBank/DDBJ databases">
        <title>The Genome Sequence of Prevotella oulorum F0390.</title>
        <authorList>
            <consortium name="The Broad Institute Genome Sequencing Platform"/>
            <consortium name="The Broad Institute Genome Sequencing Center for Infectious Disease"/>
            <person name="Earl A."/>
            <person name="Ward D."/>
            <person name="Feldgarden M."/>
            <person name="Gevers D."/>
            <person name="Izard J."/>
            <person name="Ganesan A."/>
            <person name="Baranova O.V."/>
            <person name="Blanton J.M."/>
            <person name="Tanner A.C."/>
            <person name="Dewhirst F.E."/>
            <person name="Young S.K."/>
            <person name="Zeng Q."/>
            <person name="Gargeya S."/>
            <person name="Fitzgerald M."/>
            <person name="Haas B."/>
            <person name="Abouelleil A."/>
            <person name="Alvarado L."/>
            <person name="Arachchi H.M."/>
            <person name="Berlin A."/>
            <person name="Brown A."/>
            <person name="Chapman S.B."/>
            <person name="Chen Z."/>
            <person name="Dunbar C."/>
            <person name="Freedman E."/>
            <person name="Gearin G."/>
            <person name="Gellesch M."/>
            <person name="Goldberg J."/>
            <person name="Griggs A."/>
            <person name="Gujja S."/>
            <person name="Heiman D."/>
            <person name="Howarth C."/>
            <person name="Larson L."/>
            <person name="Lui A."/>
            <person name="MacDonald P.J.P."/>
            <person name="Mehta T."/>
            <person name="Montmayeur A."/>
            <person name="Murphy C."/>
            <person name="Neiman D."/>
            <person name="Pearson M."/>
            <person name="Priest M."/>
            <person name="Roberts A."/>
            <person name="Saif S."/>
            <person name="Shea T."/>
            <person name="Shenoy N."/>
            <person name="Sisk P."/>
            <person name="Stolte C."/>
            <person name="Sykes S."/>
            <person name="Wortman J."/>
            <person name="Nusbaum C."/>
            <person name="Birren B."/>
        </authorList>
    </citation>
    <scope>NUCLEOTIDE SEQUENCE [LARGE SCALE GENOMIC DNA]</scope>
    <source>
        <strain evidence="2 3">F0390</strain>
    </source>
</reference>
<accession>G1WCN7</accession>
<feature type="signal peptide" evidence="1">
    <location>
        <begin position="1"/>
        <end position="27"/>
    </location>
</feature>
<sequence length="141" mass="15847">MQNTKQRFSLFVILFVVFSALMNRVQAQTASNAFTVRVTVLEKGTNESVMMASCYLHPLEAYTVTNIDGKATFSKIPNGRYTLEVRYVGYEKYQMVVDVTRDLDFKISITPTSLAIERGGSDGTTKGIGCFNNEHYRPTSH</sequence>
<dbReference type="PATRIC" id="fig|702438.4.peg.1644"/>
<keyword evidence="3" id="KW-1185">Reference proteome</keyword>
<comment type="caution">
    <text evidence="2">The sequence shown here is derived from an EMBL/GenBank/DDBJ whole genome shotgun (WGS) entry which is preliminary data.</text>
</comment>
<evidence type="ECO:0000313" key="2">
    <source>
        <dbReference type="EMBL" id="EGV30387.1"/>
    </source>
</evidence>
<dbReference type="InterPro" id="IPR008969">
    <property type="entry name" value="CarboxyPept-like_regulatory"/>
</dbReference>
<organism evidence="2 3">
    <name type="scientific">Segatella oulorum F0390</name>
    <dbReference type="NCBI Taxonomy" id="702438"/>
    <lineage>
        <taxon>Bacteria</taxon>
        <taxon>Pseudomonadati</taxon>
        <taxon>Bacteroidota</taxon>
        <taxon>Bacteroidia</taxon>
        <taxon>Bacteroidales</taxon>
        <taxon>Prevotellaceae</taxon>
        <taxon>Segatella</taxon>
    </lineage>
</organism>
<name>G1WCN7_9BACT</name>